<dbReference type="SMART" id="SM00220">
    <property type="entry name" value="S_TKc"/>
    <property type="match status" value="1"/>
</dbReference>
<dbReference type="EMBL" id="JBIASD010000014">
    <property type="protein sequence ID" value="MFF3668259.1"/>
    <property type="molecule type" value="Genomic_DNA"/>
</dbReference>
<dbReference type="InterPro" id="IPR036434">
    <property type="entry name" value="Beta_cellobiohydrolase_sf"/>
</dbReference>
<feature type="region of interest" description="Disordered" evidence="4">
    <location>
        <begin position="354"/>
        <end position="444"/>
    </location>
</feature>
<evidence type="ECO:0000256" key="2">
    <source>
        <dbReference type="ARBA" id="ARBA00022840"/>
    </source>
</evidence>
<dbReference type="Pfam" id="PF00069">
    <property type="entry name" value="Pkinase"/>
    <property type="match status" value="1"/>
</dbReference>
<dbReference type="SUPFAM" id="SSF51989">
    <property type="entry name" value="Glycosyl hydrolases family 6, cellulases"/>
    <property type="match status" value="1"/>
</dbReference>
<dbReference type="Pfam" id="PF01341">
    <property type="entry name" value="Glyco_hydro_6"/>
    <property type="match status" value="1"/>
</dbReference>
<evidence type="ECO:0000256" key="3">
    <source>
        <dbReference type="PROSITE-ProRule" id="PRU10141"/>
    </source>
</evidence>
<feature type="compositionally biased region" description="Basic and acidic residues" evidence="4">
    <location>
        <begin position="393"/>
        <end position="403"/>
    </location>
</feature>
<evidence type="ECO:0000259" key="5">
    <source>
        <dbReference type="PROSITE" id="PS50011"/>
    </source>
</evidence>
<dbReference type="PRINTS" id="PR00733">
    <property type="entry name" value="GLHYDRLASE6"/>
</dbReference>
<dbReference type="PROSITE" id="PS00107">
    <property type="entry name" value="PROTEIN_KINASE_ATP"/>
    <property type="match status" value="1"/>
</dbReference>
<feature type="compositionally biased region" description="Low complexity" evidence="4">
    <location>
        <begin position="307"/>
        <end position="317"/>
    </location>
</feature>
<dbReference type="SUPFAM" id="SSF56112">
    <property type="entry name" value="Protein kinase-like (PK-like)"/>
    <property type="match status" value="1"/>
</dbReference>
<proteinExistence type="predicted"/>
<dbReference type="CDD" id="cd14014">
    <property type="entry name" value="STKc_PknB_like"/>
    <property type="match status" value="1"/>
</dbReference>
<protein>
    <submittedName>
        <fullName evidence="6">Glycoside hydrolase family 6 protein</fullName>
    </submittedName>
</protein>
<dbReference type="InterPro" id="IPR008271">
    <property type="entry name" value="Ser/Thr_kinase_AS"/>
</dbReference>
<sequence length="769" mass="79140">MASNGGNPDESPIGDALREGDPRQVGPFTLLRRLGQGGMGTVYLGRAPGGDPVAVKLIHPQWAADPGFRRRFTREISAAQRVARFCTAPVLAADVEGDTAYLVTEYVPGPTLQQAVRDHGPLSGSHLESVAVSVAVALQAIHAAGIVHRDLKPGNVLLSPLGPKVIDFGIAQLAEAGAHVSSAIVGTPAYMPPEQARGEHVTPASDIFAWGALVAYAASGHAPFGDGPPPSVLYRVVHHEPDLTTLEPGLRATVAYALAKDPARRPTAQQLLDSLTCRTPAGQAPYVRDSAEPVETSGTHETGGTGSTASTGGTADEGTVVARRRTGVLAGAAAAAVALLTAGVVVALRIGAAGGDDGSPGQAITSRSASAPPAATAATSPSAAGGGTGGESDDVKNNAKDDTTGDTTDGANDGAKDGAKDGNPLTGRAVRLYMSPDGDPARQASAWQAAGRHGDAALMRALARVPRSVWLEARMTDADAARIVNTALDAAGKQGAVPVFVTDRLPLRDCYPNGAPDSRAYASWIGAIATAIGDRPAVVVLEPNSLSKVPGTPGCALGGPNGEQTRYDQLSSAVKRLGALPRTAVYLDGGQRYWPSIEDAASRLIKAGLDQADGFFLNASGFQPTDTVEAYGVRLAKCVHLTKTGGGSRCLGPEVDAVPDDTPGLPHFVIDTGRNGRGEWRPPAKKYKQAQEWCNPPGRGLGPRPAADTASGLADAYLWIRDPTKSNGTCTRGTSGPEDPVYGLVAPRGGEFWPDLALQRAKDAVPPLS</sequence>
<keyword evidence="1 3" id="KW-0547">Nucleotide-binding</keyword>
<comment type="caution">
    <text evidence="6">The sequence shown here is derived from an EMBL/GenBank/DDBJ whole genome shotgun (WGS) entry which is preliminary data.</text>
</comment>
<feature type="domain" description="Protein kinase" evidence="5">
    <location>
        <begin position="28"/>
        <end position="287"/>
    </location>
</feature>
<keyword evidence="7" id="KW-1185">Reference proteome</keyword>
<feature type="region of interest" description="Disordered" evidence="4">
    <location>
        <begin position="282"/>
        <end position="317"/>
    </location>
</feature>
<evidence type="ECO:0000256" key="4">
    <source>
        <dbReference type="SAM" id="MobiDB-lite"/>
    </source>
</evidence>
<dbReference type="RefSeq" id="WP_387413721.1">
    <property type="nucleotide sequence ID" value="NZ_JBIASD010000014.1"/>
</dbReference>
<organism evidence="6 7">
    <name type="scientific">Microtetraspora malaysiensis</name>
    <dbReference type="NCBI Taxonomy" id="161358"/>
    <lineage>
        <taxon>Bacteria</taxon>
        <taxon>Bacillati</taxon>
        <taxon>Actinomycetota</taxon>
        <taxon>Actinomycetes</taxon>
        <taxon>Streptosporangiales</taxon>
        <taxon>Streptosporangiaceae</taxon>
        <taxon>Microtetraspora</taxon>
    </lineage>
</organism>
<feature type="compositionally biased region" description="Low complexity" evidence="4">
    <location>
        <begin position="368"/>
        <end position="383"/>
    </location>
</feature>
<dbReference type="InterPro" id="IPR016288">
    <property type="entry name" value="Beta_cellobiohydrolase"/>
</dbReference>
<dbReference type="Gene3D" id="3.30.200.20">
    <property type="entry name" value="Phosphorylase Kinase, domain 1"/>
    <property type="match status" value="1"/>
</dbReference>
<dbReference type="InterPro" id="IPR017441">
    <property type="entry name" value="Protein_kinase_ATP_BS"/>
</dbReference>
<accession>A0ABW6STD8</accession>
<dbReference type="PANTHER" id="PTHR34876">
    <property type="match status" value="1"/>
</dbReference>
<evidence type="ECO:0000313" key="6">
    <source>
        <dbReference type="EMBL" id="MFF3668259.1"/>
    </source>
</evidence>
<evidence type="ECO:0000313" key="7">
    <source>
        <dbReference type="Proteomes" id="UP001602013"/>
    </source>
</evidence>
<dbReference type="PROSITE" id="PS00108">
    <property type="entry name" value="PROTEIN_KINASE_ST"/>
    <property type="match status" value="1"/>
</dbReference>
<dbReference type="Proteomes" id="UP001602013">
    <property type="component" value="Unassembled WGS sequence"/>
</dbReference>
<dbReference type="Gene3D" id="3.20.20.40">
    <property type="entry name" value="1, 4-beta cellobiohydrolase"/>
    <property type="match status" value="1"/>
</dbReference>
<keyword evidence="2 3" id="KW-0067">ATP-binding</keyword>
<gene>
    <name evidence="6" type="ORF">ACFYXI_21980</name>
</gene>
<evidence type="ECO:0000256" key="1">
    <source>
        <dbReference type="ARBA" id="ARBA00022741"/>
    </source>
</evidence>
<keyword evidence="6" id="KW-0378">Hydrolase</keyword>
<feature type="binding site" evidence="3">
    <location>
        <position position="56"/>
    </location>
    <ligand>
        <name>ATP</name>
        <dbReference type="ChEBI" id="CHEBI:30616"/>
    </ligand>
</feature>
<reference evidence="6 7" key="1">
    <citation type="submission" date="2024-10" db="EMBL/GenBank/DDBJ databases">
        <title>The Natural Products Discovery Center: Release of the First 8490 Sequenced Strains for Exploring Actinobacteria Biosynthetic Diversity.</title>
        <authorList>
            <person name="Kalkreuter E."/>
            <person name="Kautsar S.A."/>
            <person name="Yang D."/>
            <person name="Bader C.D."/>
            <person name="Teijaro C.N."/>
            <person name="Fluegel L."/>
            <person name="Davis C.M."/>
            <person name="Simpson J.R."/>
            <person name="Lauterbach L."/>
            <person name="Steele A.D."/>
            <person name="Gui C."/>
            <person name="Meng S."/>
            <person name="Li G."/>
            <person name="Viehrig K."/>
            <person name="Ye F."/>
            <person name="Su P."/>
            <person name="Kiefer A.F."/>
            <person name="Nichols A."/>
            <person name="Cepeda A.J."/>
            <person name="Yan W."/>
            <person name="Fan B."/>
            <person name="Jiang Y."/>
            <person name="Adhikari A."/>
            <person name="Zheng C.-J."/>
            <person name="Schuster L."/>
            <person name="Cowan T.M."/>
            <person name="Smanski M.J."/>
            <person name="Chevrette M.G."/>
            <person name="De Carvalho L.P.S."/>
            <person name="Shen B."/>
        </authorList>
    </citation>
    <scope>NUCLEOTIDE SEQUENCE [LARGE SCALE GENOMIC DNA]</scope>
    <source>
        <strain evidence="6 7">NPDC002173</strain>
    </source>
</reference>
<dbReference type="PANTHER" id="PTHR34876:SF4">
    <property type="entry name" value="1,4-BETA-D-GLUCAN CELLOBIOHYDROLASE C-RELATED"/>
    <property type="match status" value="1"/>
</dbReference>
<dbReference type="InterPro" id="IPR011009">
    <property type="entry name" value="Kinase-like_dom_sf"/>
</dbReference>
<feature type="region of interest" description="Disordered" evidence="4">
    <location>
        <begin position="1"/>
        <end position="22"/>
    </location>
</feature>
<name>A0ABW6STD8_9ACTN</name>
<dbReference type="GO" id="GO:0016787">
    <property type="term" value="F:hydrolase activity"/>
    <property type="evidence" value="ECO:0007669"/>
    <property type="project" value="UniProtKB-KW"/>
</dbReference>
<dbReference type="PROSITE" id="PS50011">
    <property type="entry name" value="PROTEIN_KINASE_DOM"/>
    <property type="match status" value="1"/>
</dbReference>
<dbReference type="InterPro" id="IPR000719">
    <property type="entry name" value="Prot_kinase_dom"/>
</dbReference>
<dbReference type="Gene3D" id="1.10.510.10">
    <property type="entry name" value="Transferase(Phosphotransferase) domain 1"/>
    <property type="match status" value="1"/>
</dbReference>